<feature type="chain" id="PRO_5043876428" evidence="1">
    <location>
        <begin position="20"/>
        <end position="292"/>
    </location>
</feature>
<evidence type="ECO:0000313" key="3">
    <source>
        <dbReference type="Proteomes" id="UP001362899"/>
    </source>
</evidence>
<gene>
    <name evidence="2" type="ORF">DASB73_019270</name>
</gene>
<comment type="caution">
    <text evidence="2">The sequence shown here is derived from an EMBL/GenBank/DDBJ whole genome shotgun (WGS) entry which is preliminary data.</text>
</comment>
<organism evidence="2 3">
    <name type="scientific">Starmerella bacillaris</name>
    <name type="common">Yeast</name>
    <name type="synonym">Candida zemplinina</name>
    <dbReference type="NCBI Taxonomy" id="1247836"/>
    <lineage>
        <taxon>Eukaryota</taxon>
        <taxon>Fungi</taxon>
        <taxon>Dikarya</taxon>
        <taxon>Ascomycota</taxon>
        <taxon>Saccharomycotina</taxon>
        <taxon>Dipodascomycetes</taxon>
        <taxon>Dipodascales</taxon>
        <taxon>Trichomonascaceae</taxon>
        <taxon>Starmerella</taxon>
    </lineage>
</organism>
<accession>A0AAV5RHH9</accession>
<evidence type="ECO:0000313" key="2">
    <source>
        <dbReference type="EMBL" id="GMM50969.1"/>
    </source>
</evidence>
<protein>
    <submittedName>
        <fullName evidence="2">Uncharacterized protein</fullName>
    </submittedName>
</protein>
<dbReference type="GO" id="GO:0031505">
    <property type="term" value="P:fungal-type cell wall organization"/>
    <property type="evidence" value="ECO:0007669"/>
    <property type="project" value="InterPro"/>
</dbReference>
<keyword evidence="1" id="KW-0732">Signal</keyword>
<dbReference type="Pfam" id="PF17056">
    <property type="entry name" value="KRE1"/>
    <property type="match status" value="1"/>
</dbReference>
<sequence>MRLLEFFLGLWALIHAVDAAASKSSSGSKVTITLTATAEQTYVWVTYGAQPTQIVYHQTFTAYWSGIASPRSGSIGLGWLSGSVGQSRALPLQSVPDAANVYSSAFNASLQGPLKQDLDTNSIGVAQGASYATVVAIAGYTDWYGPSYSQNSEDSSGLSAPNVNFGELTIPVSGTLMPVITQSSSYTIKLTGTTVTVVYNGVAATTTAAAAAAAATTTTTAAAAAAAAATTTSSTTTTVAEAAGAVTTSSTTTTAAAAAAAVTTTTTTAAVAGAVTTTTTSHSSSSTTVAAA</sequence>
<proteinExistence type="predicted"/>
<feature type="signal peptide" evidence="1">
    <location>
        <begin position="1"/>
        <end position="19"/>
    </location>
</feature>
<reference evidence="2 3" key="1">
    <citation type="journal article" date="2023" name="Elife">
        <title>Identification of key yeast species and microbe-microbe interactions impacting larval growth of Drosophila in the wild.</title>
        <authorList>
            <person name="Mure A."/>
            <person name="Sugiura Y."/>
            <person name="Maeda R."/>
            <person name="Honda K."/>
            <person name="Sakurai N."/>
            <person name="Takahashi Y."/>
            <person name="Watada M."/>
            <person name="Katoh T."/>
            <person name="Gotoh A."/>
            <person name="Gotoh Y."/>
            <person name="Taniguchi I."/>
            <person name="Nakamura K."/>
            <person name="Hayashi T."/>
            <person name="Katayama T."/>
            <person name="Uemura T."/>
            <person name="Hattori Y."/>
        </authorList>
    </citation>
    <scope>NUCLEOTIDE SEQUENCE [LARGE SCALE GENOMIC DNA]</scope>
    <source>
        <strain evidence="2 3">SB-73</strain>
    </source>
</reference>
<name>A0AAV5RHH9_STABA</name>
<dbReference type="EMBL" id="BTGC01000003">
    <property type="protein sequence ID" value="GMM50969.1"/>
    <property type="molecule type" value="Genomic_DNA"/>
</dbReference>
<dbReference type="Proteomes" id="UP001362899">
    <property type="component" value="Unassembled WGS sequence"/>
</dbReference>
<keyword evidence="3" id="KW-1185">Reference proteome</keyword>
<dbReference type="AlphaFoldDB" id="A0AAV5RHH9"/>
<evidence type="ECO:0000256" key="1">
    <source>
        <dbReference type="SAM" id="SignalP"/>
    </source>
</evidence>
<dbReference type="InterPro" id="IPR031452">
    <property type="entry name" value="Kre1"/>
</dbReference>